<evidence type="ECO:0000313" key="2">
    <source>
        <dbReference type="Proteomes" id="UP000004619"/>
    </source>
</evidence>
<dbReference type="EMBL" id="ACOP02000007">
    <property type="protein sequence ID" value="EEU98017.1"/>
    <property type="molecule type" value="Genomic_DNA"/>
</dbReference>
<comment type="caution">
    <text evidence="1">The sequence shown here is derived from an EMBL/GenBank/DDBJ whole genome shotgun (WGS) entry which is preliminary data.</text>
</comment>
<name>C7H241_FAED2</name>
<organism evidence="1 2">
    <name type="scientific">Faecalibacterium duncaniae (strain DSM 17677 / JCM 31915 / A2-165)</name>
    <name type="common">Faecalibacterium prausnitzii</name>
    <dbReference type="NCBI Taxonomy" id="411483"/>
    <lineage>
        <taxon>Bacteria</taxon>
        <taxon>Bacillati</taxon>
        <taxon>Bacillota</taxon>
        <taxon>Clostridia</taxon>
        <taxon>Eubacteriales</taxon>
        <taxon>Oscillospiraceae</taxon>
        <taxon>Faecalibacterium</taxon>
    </lineage>
</organism>
<dbReference type="Proteomes" id="UP000004619">
    <property type="component" value="Unassembled WGS sequence"/>
</dbReference>
<reference evidence="1" key="1">
    <citation type="submission" date="2009-08" db="EMBL/GenBank/DDBJ databases">
        <authorList>
            <person name="Weinstock G."/>
            <person name="Sodergren E."/>
            <person name="Clifton S."/>
            <person name="Fulton L."/>
            <person name="Fulton B."/>
            <person name="Courtney L."/>
            <person name="Fronick C."/>
            <person name="Harrison M."/>
            <person name="Strong C."/>
            <person name="Farmer C."/>
            <person name="Delahaunty K."/>
            <person name="Markovic C."/>
            <person name="Hall O."/>
            <person name="Minx P."/>
            <person name="Tomlinson C."/>
            <person name="Mitreva M."/>
            <person name="Nelson J."/>
            <person name="Hou S."/>
            <person name="Wollam A."/>
            <person name="Pepin K.H."/>
            <person name="Johnson M."/>
            <person name="Bhonagiri V."/>
            <person name="Nash W.E."/>
            <person name="Warren W."/>
            <person name="Chinwalla A."/>
            <person name="Mardis E.R."/>
            <person name="Wilson R.K."/>
        </authorList>
    </citation>
    <scope>NUCLEOTIDE SEQUENCE [LARGE SCALE GENOMIC DNA]</scope>
    <source>
        <strain evidence="1">A2-165</strain>
    </source>
</reference>
<accession>C7H241</accession>
<keyword evidence="2" id="KW-1185">Reference proteome</keyword>
<dbReference type="HOGENOM" id="CLU_2649130_0_0_9"/>
<sequence length="76" mass="8320">MYSTLVGIDGEKSPSAQGLWGGKRVFGRVAKIPGDTAKTFSHRNLTESIDTFCVSMIKYNENKCEGKGEADECCQK</sequence>
<dbReference type="AlphaFoldDB" id="C7H241"/>
<proteinExistence type="predicted"/>
<evidence type="ECO:0000313" key="1">
    <source>
        <dbReference type="EMBL" id="EEU98017.1"/>
    </source>
</evidence>
<protein>
    <submittedName>
        <fullName evidence="1">Uncharacterized protein</fullName>
    </submittedName>
</protein>
<gene>
    <name evidence="1" type="ORF">FAEPRAA2165_00335</name>
</gene>